<dbReference type="AlphaFoldDB" id="A0A2C9CE47"/>
<dbReference type="Gene3D" id="3.30.565.10">
    <property type="entry name" value="Histidine kinase-like ATPase, C-terminal domain"/>
    <property type="match status" value="1"/>
</dbReference>
<reference evidence="6" key="1">
    <citation type="submission" date="2017-10" db="EMBL/GenBank/DDBJ databases">
        <authorList>
            <person name="Frank J."/>
        </authorList>
    </citation>
    <scope>NUCLEOTIDE SEQUENCE [LARGE SCALE GENOMIC DNA]</scope>
</reference>
<dbReference type="GO" id="GO:0005524">
    <property type="term" value="F:ATP binding"/>
    <property type="evidence" value="ECO:0007669"/>
    <property type="project" value="UniProtKB-KW"/>
</dbReference>
<sequence>MTKDEVVKNVGTIAKSGSLEFITNLSEEAKKDSNVIGQFGVGFYSVFMVADEVRIRTKSYKKGEPAYEWRSDGTGKYSASDEKERRGTEIIVHLKEEEKEYTDKQGFPPSQNIQTL</sequence>
<evidence type="ECO:0000313" key="5">
    <source>
        <dbReference type="EMBL" id="SOH04044.1"/>
    </source>
</evidence>
<organism evidence="5 6">
    <name type="scientific">Kuenenia stuttgartiensis</name>
    <dbReference type="NCBI Taxonomy" id="174633"/>
    <lineage>
        <taxon>Bacteria</taxon>
        <taxon>Pseudomonadati</taxon>
        <taxon>Planctomycetota</taxon>
        <taxon>Candidatus Brocadiia</taxon>
        <taxon>Candidatus Brocadiales</taxon>
        <taxon>Candidatus Brocadiaceae</taxon>
        <taxon>Candidatus Kuenenia</taxon>
    </lineage>
</organism>
<dbReference type="SUPFAM" id="SSF55874">
    <property type="entry name" value="ATPase domain of HSP90 chaperone/DNA topoisomerase II/histidine kinase"/>
    <property type="match status" value="1"/>
</dbReference>
<evidence type="ECO:0000256" key="3">
    <source>
        <dbReference type="ARBA" id="ARBA00022840"/>
    </source>
</evidence>
<protein>
    <submittedName>
        <fullName evidence="5">Strongly similar to chaperone Hsp90, heat shock protein C 62.5</fullName>
    </submittedName>
</protein>
<dbReference type="KEGG" id="kst:KSMBR1_1545"/>
<gene>
    <name evidence="5" type="primary">htpG_1</name>
    <name evidence="5" type="ORF">KSMBR1_1545</name>
</gene>
<keyword evidence="6" id="KW-1185">Reference proteome</keyword>
<dbReference type="GO" id="GO:0051082">
    <property type="term" value="F:unfolded protein binding"/>
    <property type="evidence" value="ECO:0007669"/>
    <property type="project" value="InterPro"/>
</dbReference>
<evidence type="ECO:0000256" key="1">
    <source>
        <dbReference type="ARBA" id="ARBA00008239"/>
    </source>
</evidence>
<dbReference type="GO" id="GO:0140662">
    <property type="term" value="F:ATP-dependent protein folding chaperone"/>
    <property type="evidence" value="ECO:0007669"/>
    <property type="project" value="InterPro"/>
</dbReference>
<dbReference type="InterPro" id="IPR036890">
    <property type="entry name" value="HATPase_C_sf"/>
</dbReference>
<evidence type="ECO:0000256" key="2">
    <source>
        <dbReference type="ARBA" id="ARBA00022741"/>
    </source>
</evidence>
<dbReference type="InterPro" id="IPR020575">
    <property type="entry name" value="Hsp90_N"/>
</dbReference>
<name>A0A2C9CE47_KUEST</name>
<keyword evidence="3" id="KW-0067">ATP-binding</keyword>
<evidence type="ECO:0000313" key="6">
    <source>
        <dbReference type="Proteomes" id="UP000221734"/>
    </source>
</evidence>
<dbReference type="GO" id="GO:0016887">
    <property type="term" value="F:ATP hydrolysis activity"/>
    <property type="evidence" value="ECO:0007669"/>
    <property type="project" value="InterPro"/>
</dbReference>
<dbReference type="PRINTS" id="PR00775">
    <property type="entry name" value="HEATSHOCK90"/>
</dbReference>
<dbReference type="EMBL" id="LT934425">
    <property type="protein sequence ID" value="SOH04044.1"/>
    <property type="molecule type" value="Genomic_DNA"/>
</dbReference>
<dbReference type="RefSeq" id="WP_099324791.1">
    <property type="nucleotide sequence ID" value="NZ_LT934425.1"/>
</dbReference>
<keyword evidence="2" id="KW-0547">Nucleotide-binding</keyword>
<proteinExistence type="inferred from homology"/>
<dbReference type="InterPro" id="IPR001404">
    <property type="entry name" value="Hsp90_fam"/>
</dbReference>
<keyword evidence="5" id="KW-0346">Stress response</keyword>
<accession>A0A2C9CE47</accession>
<dbReference type="OrthoDB" id="9802640at2"/>
<keyword evidence="4" id="KW-0143">Chaperone</keyword>
<dbReference type="Proteomes" id="UP000221734">
    <property type="component" value="Chromosome Kuenenia_stuttgartiensis_MBR1"/>
</dbReference>
<comment type="similarity">
    <text evidence="1">Belongs to the heat shock protein 90 family.</text>
</comment>
<dbReference type="PANTHER" id="PTHR11528">
    <property type="entry name" value="HEAT SHOCK PROTEIN 90 FAMILY MEMBER"/>
    <property type="match status" value="1"/>
</dbReference>
<evidence type="ECO:0000256" key="4">
    <source>
        <dbReference type="ARBA" id="ARBA00023186"/>
    </source>
</evidence>